<accession>A0A314LAK5</accession>
<gene>
    <name evidence="1" type="ORF">A4A49_07254</name>
</gene>
<protein>
    <submittedName>
        <fullName evidence="1">Uncharacterized protein</fullName>
    </submittedName>
</protein>
<dbReference type="Gramene" id="OIT38612">
    <property type="protein sequence ID" value="OIT38612"/>
    <property type="gene ID" value="A4A49_07254"/>
</dbReference>
<dbReference type="AlphaFoldDB" id="A0A314LAK5"/>
<evidence type="ECO:0000313" key="2">
    <source>
        <dbReference type="Proteomes" id="UP000187609"/>
    </source>
</evidence>
<comment type="caution">
    <text evidence="1">The sequence shown here is derived from an EMBL/GenBank/DDBJ whole genome shotgun (WGS) entry which is preliminary data.</text>
</comment>
<name>A0A314LAK5_NICAT</name>
<sequence length="242" mass="27397">MSLPRMLRWHNKKLTSDPDWDPFKQRVGGAPLTYSTLCEMDMDYMKNLVPYDDEVADPIIGQLAVDLEWVTAIKKAPSAVSLETNDEADIADDEPLGRSIHGSPLVSGFSDIDRGGPGRMCNAQSSDTDVREELEVVNGKLHKSYKIAKQIEECSNFCRQDEEAETNQEEETKDVLKPVSEEDKKLLCEWFDKKEKFLKNFLTGSYGWSNMCTTWYKIKEAASKEGKDLDFCETVDAGQFAD</sequence>
<dbReference type="Proteomes" id="UP000187609">
    <property type="component" value="Unassembled WGS sequence"/>
</dbReference>
<dbReference type="EMBL" id="MJEQ01000189">
    <property type="protein sequence ID" value="OIT38612.1"/>
    <property type="molecule type" value="Genomic_DNA"/>
</dbReference>
<evidence type="ECO:0000313" key="1">
    <source>
        <dbReference type="EMBL" id="OIT38612.1"/>
    </source>
</evidence>
<proteinExistence type="predicted"/>
<organism evidence="1 2">
    <name type="scientific">Nicotiana attenuata</name>
    <name type="common">Coyote tobacco</name>
    <dbReference type="NCBI Taxonomy" id="49451"/>
    <lineage>
        <taxon>Eukaryota</taxon>
        <taxon>Viridiplantae</taxon>
        <taxon>Streptophyta</taxon>
        <taxon>Embryophyta</taxon>
        <taxon>Tracheophyta</taxon>
        <taxon>Spermatophyta</taxon>
        <taxon>Magnoliopsida</taxon>
        <taxon>eudicotyledons</taxon>
        <taxon>Gunneridae</taxon>
        <taxon>Pentapetalae</taxon>
        <taxon>asterids</taxon>
        <taxon>lamiids</taxon>
        <taxon>Solanales</taxon>
        <taxon>Solanaceae</taxon>
        <taxon>Nicotianoideae</taxon>
        <taxon>Nicotianeae</taxon>
        <taxon>Nicotiana</taxon>
    </lineage>
</organism>
<reference evidence="1" key="1">
    <citation type="submission" date="2016-11" db="EMBL/GenBank/DDBJ databases">
        <title>The genome of Nicotiana attenuata.</title>
        <authorList>
            <person name="Xu S."/>
            <person name="Brockmoeller T."/>
            <person name="Gaquerel E."/>
            <person name="Navarro A."/>
            <person name="Kuhl H."/>
            <person name="Gase K."/>
            <person name="Ling Z."/>
            <person name="Zhou W."/>
            <person name="Kreitzer C."/>
            <person name="Stanke M."/>
            <person name="Tang H."/>
            <person name="Lyons E."/>
            <person name="Pandey P."/>
            <person name="Pandey S.P."/>
            <person name="Timmermann B."/>
            <person name="Baldwin I.T."/>
        </authorList>
    </citation>
    <scope>NUCLEOTIDE SEQUENCE [LARGE SCALE GENOMIC DNA]</scope>
    <source>
        <strain evidence="1">UT</strain>
    </source>
</reference>
<keyword evidence="2" id="KW-1185">Reference proteome</keyword>